<keyword evidence="1" id="KW-0472">Membrane</keyword>
<accession>A0A0M6WPG1</accession>
<evidence type="ECO:0000313" key="3">
    <source>
        <dbReference type="Proteomes" id="UP000049979"/>
    </source>
</evidence>
<dbReference type="OrthoDB" id="1779567at2"/>
<evidence type="ECO:0000313" key="2">
    <source>
        <dbReference type="EMBL" id="CRL39394.1"/>
    </source>
</evidence>
<dbReference type="Proteomes" id="UP000049979">
    <property type="component" value="Unassembled WGS sequence"/>
</dbReference>
<feature type="transmembrane region" description="Helical" evidence="1">
    <location>
        <begin position="7"/>
        <end position="34"/>
    </location>
</feature>
<reference evidence="3" key="1">
    <citation type="submission" date="2015-05" db="EMBL/GenBank/DDBJ databases">
        <authorList>
            <consortium name="Pathogen Informatics"/>
        </authorList>
    </citation>
    <scope>NUCLEOTIDE SEQUENCE [LARGE SCALE GENOMIC DNA]</scope>
    <source>
        <strain evidence="3">M72</strain>
    </source>
</reference>
<keyword evidence="1" id="KW-1133">Transmembrane helix</keyword>
<evidence type="ECO:0000256" key="1">
    <source>
        <dbReference type="SAM" id="Phobius"/>
    </source>
</evidence>
<name>A0A0M6WPG1_9FIRM</name>
<protein>
    <submittedName>
        <fullName evidence="2">Uncharacterized protein</fullName>
    </submittedName>
</protein>
<keyword evidence="1" id="KW-0812">Transmembrane</keyword>
<keyword evidence="3" id="KW-1185">Reference proteome</keyword>
<sequence length="87" mass="9795">MQLLYGIIFAMLVLCVGLVFKILPTSPFLAYLGVSEFSEYLPYINYFVPIDAFIVISEGWLVAVTAWIILKFARKAVTTVTEITPLM</sequence>
<dbReference type="EMBL" id="CVRR01000023">
    <property type="protein sequence ID" value="CRL39394.1"/>
    <property type="molecule type" value="Genomic_DNA"/>
</dbReference>
<proteinExistence type="predicted"/>
<dbReference type="AlphaFoldDB" id="A0A0M6WPG1"/>
<organism evidence="2 3">
    <name type="scientific">Roseburia faecis</name>
    <dbReference type="NCBI Taxonomy" id="301302"/>
    <lineage>
        <taxon>Bacteria</taxon>
        <taxon>Bacillati</taxon>
        <taxon>Bacillota</taxon>
        <taxon>Clostridia</taxon>
        <taxon>Lachnospirales</taxon>
        <taxon>Lachnospiraceae</taxon>
        <taxon>Roseburia</taxon>
    </lineage>
</organism>
<gene>
    <name evidence="2" type="ORF">M72_29591</name>
</gene>
<dbReference type="RefSeq" id="WP_055068038.1">
    <property type="nucleotide sequence ID" value="NZ_CP173697.1"/>
</dbReference>
<feature type="transmembrane region" description="Helical" evidence="1">
    <location>
        <begin position="46"/>
        <end position="70"/>
    </location>
</feature>